<evidence type="ECO:0000313" key="6">
    <source>
        <dbReference type="EMBL" id="MBD3916456.1"/>
    </source>
</evidence>
<evidence type="ECO:0000256" key="3">
    <source>
        <dbReference type="ARBA" id="ARBA00022801"/>
    </source>
</evidence>
<dbReference type="PANTHER" id="PTHR11644:SF2">
    <property type="entry name" value="CYTIDINE DEAMINASE"/>
    <property type="match status" value="1"/>
</dbReference>
<dbReference type="PROSITE" id="PS00903">
    <property type="entry name" value="CYT_DCMP_DEAMINASES_1"/>
    <property type="match status" value="1"/>
</dbReference>
<dbReference type="EC" id="3.5.4.5" evidence="6"/>
<keyword evidence="2" id="KW-0479">Metal-binding</keyword>
<dbReference type="CDD" id="cd01283">
    <property type="entry name" value="cytidine_deaminase"/>
    <property type="match status" value="1"/>
</dbReference>
<dbReference type="EMBL" id="JACXYY010000007">
    <property type="protein sequence ID" value="MBD3916456.1"/>
    <property type="molecule type" value="Genomic_DNA"/>
</dbReference>
<dbReference type="InterPro" id="IPR050202">
    <property type="entry name" value="Cyt/Deoxycyt_deaminase"/>
</dbReference>
<accession>A0ABR8MMG3</accession>
<organism evidence="6 7">
    <name type="scientific">Nocardioides hwasunensis</name>
    <dbReference type="NCBI Taxonomy" id="397258"/>
    <lineage>
        <taxon>Bacteria</taxon>
        <taxon>Bacillati</taxon>
        <taxon>Actinomycetota</taxon>
        <taxon>Actinomycetes</taxon>
        <taxon>Propionibacteriales</taxon>
        <taxon>Nocardioidaceae</taxon>
        <taxon>Nocardioides</taxon>
    </lineage>
</organism>
<comment type="similarity">
    <text evidence="1">Belongs to the cytidine and deoxycytidylate deaminase family.</text>
</comment>
<dbReference type="InterPro" id="IPR016193">
    <property type="entry name" value="Cytidine_deaminase-like"/>
</dbReference>
<reference evidence="6 7" key="1">
    <citation type="submission" date="2020-09" db="EMBL/GenBank/DDBJ databases">
        <title>novel species in genus Nocardioides.</title>
        <authorList>
            <person name="Zhang G."/>
        </authorList>
    </citation>
    <scope>NUCLEOTIDE SEQUENCE [LARGE SCALE GENOMIC DNA]</scope>
    <source>
        <strain evidence="6 7">19197</strain>
    </source>
</reference>
<feature type="domain" description="CMP/dCMP-type deaminase" evidence="5">
    <location>
        <begin position="6"/>
        <end position="128"/>
    </location>
</feature>
<dbReference type="Gene3D" id="3.40.140.10">
    <property type="entry name" value="Cytidine Deaminase, domain 2"/>
    <property type="match status" value="1"/>
</dbReference>
<evidence type="ECO:0000313" key="7">
    <source>
        <dbReference type="Proteomes" id="UP000649289"/>
    </source>
</evidence>
<dbReference type="InterPro" id="IPR016192">
    <property type="entry name" value="APOBEC/CMP_deaminase_Zn-bd"/>
</dbReference>
<name>A0ABR8MMG3_9ACTN</name>
<dbReference type="Proteomes" id="UP000649289">
    <property type="component" value="Unassembled WGS sequence"/>
</dbReference>
<comment type="caution">
    <text evidence="6">The sequence shown here is derived from an EMBL/GenBank/DDBJ whole genome shotgun (WGS) entry which is preliminary data.</text>
</comment>
<proteinExistence type="inferred from homology"/>
<evidence type="ECO:0000256" key="4">
    <source>
        <dbReference type="ARBA" id="ARBA00022833"/>
    </source>
</evidence>
<keyword evidence="7" id="KW-1185">Reference proteome</keyword>
<keyword evidence="4" id="KW-0862">Zinc</keyword>
<gene>
    <name evidence="6" type="ORF">IEZ25_17700</name>
</gene>
<protein>
    <submittedName>
        <fullName evidence="6">Cytidine deaminase</fullName>
        <ecNumber evidence="6">3.5.4.5</ecNumber>
    </submittedName>
</protein>
<dbReference type="PANTHER" id="PTHR11644">
    <property type="entry name" value="CYTIDINE DEAMINASE"/>
    <property type="match status" value="1"/>
</dbReference>
<dbReference type="PROSITE" id="PS51747">
    <property type="entry name" value="CYT_DCMP_DEAMINASES_2"/>
    <property type="match status" value="1"/>
</dbReference>
<evidence type="ECO:0000256" key="1">
    <source>
        <dbReference type="ARBA" id="ARBA00006576"/>
    </source>
</evidence>
<dbReference type="SUPFAM" id="SSF53927">
    <property type="entry name" value="Cytidine deaminase-like"/>
    <property type="match status" value="1"/>
</dbReference>
<dbReference type="NCBIfam" id="NF004064">
    <property type="entry name" value="PRK05578.1"/>
    <property type="match status" value="1"/>
</dbReference>
<evidence type="ECO:0000256" key="2">
    <source>
        <dbReference type="ARBA" id="ARBA00022723"/>
    </source>
</evidence>
<dbReference type="InterPro" id="IPR002125">
    <property type="entry name" value="CMP_dCMP_dom"/>
</dbReference>
<dbReference type="GO" id="GO:0004126">
    <property type="term" value="F:cytidine deaminase activity"/>
    <property type="evidence" value="ECO:0007669"/>
    <property type="project" value="UniProtKB-EC"/>
</dbReference>
<keyword evidence="3 6" id="KW-0378">Hydrolase</keyword>
<dbReference type="RefSeq" id="WP_191200764.1">
    <property type="nucleotide sequence ID" value="NZ_BAAAPA010000001.1"/>
</dbReference>
<dbReference type="Pfam" id="PF00383">
    <property type="entry name" value="dCMP_cyt_deam_1"/>
    <property type="match status" value="1"/>
</dbReference>
<evidence type="ECO:0000259" key="5">
    <source>
        <dbReference type="PROSITE" id="PS51747"/>
    </source>
</evidence>
<sequence length="142" mass="14789">MTVTDADVARLVDAATAARTHAYAPYSVHHVGASVLTLDGSVFAGANMETVTLQASVHAERSAVVAMANAGHRRLRAVCVVGPYSGIPCSECRQTVWEFCGADPDVVVVSAPTDGPLELLTMGAIAPFPYGPETKGIDPTQH</sequence>